<evidence type="ECO:0000313" key="2">
    <source>
        <dbReference type="Proteomes" id="UP001168821"/>
    </source>
</evidence>
<protein>
    <submittedName>
        <fullName evidence="1">Uncharacterized protein</fullName>
    </submittedName>
</protein>
<proteinExistence type="predicted"/>
<name>A0AA38IH61_9CUCU</name>
<dbReference type="Proteomes" id="UP001168821">
    <property type="component" value="Unassembled WGS sequence"/>
</dbReference>
<sequence length="128" mass="14298">MATPFQNIILRFLCCLGRGIDHGGPSNFGEFNDTARVILVHVPNPAIAAALTLVLNAVRVQPPLARILVHSLSSAARFNGFVLSLEKRLVINFINAIVCLHILISRWVNELLQELSIKRWFPNLLLKH</sequence>
<dbReference type="EMBL" id="JALNTZ010000004">
    <property type="protein sequence ID" value="KAJ3654949.1"/>
    <property type="molecule type" value="Genomic_DNA"/>
</dbReference>
<gene>
    <name evidence="1" type="ORF">Zmor_014099</name>
</gene>
<organism evidence="1 2">
    <name type="scientific">Zophobas morio</name>
    <dbReference type="NCBI Taxonomy" id="2755281"/>
    <lineage>
        <taxon>Eukaryota</taxon>
        <taxon>Metazoa</taxon>
        <taxon>Ecdysozoa</taxon>
        <taxon>Arthropoda</taxon>
        <taxon>Hexapoda</taxon>
        <taxon>Insecta</taxon>
        <taxon>Pterygota</taxon>
        <taxon>Neoptera</taxon>
        <taxon>Endopterygota</taxon>
        <taxon>Coleoptera</taxon>
        <taxon>Polyphaga</taxon>
        <taxon>Cucujiformia</taxon>
        <taxon>Tenebrionidae</taxon>
        <taxon>Zophobas</taxon>
    </lineage>
</organism>
<comment type="caution">
    <text evidence="1">The sequence shown here is derived from an EMBL/GenBank/DDBJ whole genome shotgun (WGS) entry which is preliminary data.</text>
</comment>
<reference evidence="1" key="1">
    <citation type="journal article" date="2023" name="G3 (Bethesda)">
        <title>Whole genome assemblies of Zophobas morio and Tenebrio molitor.</title>
        <authorList>
            <person name="Kaur S."/>
            <person name="Stinson S.A."/>
            <person name="diCenzo G.C."/>
        </authorList>
    </citation>
    <scope>NUCLEOTIDE SEQUENCE</scope>
    <source>
        <strain evidence="1">QUZm001</strain>
    </source>
</reference>
<evidence type="ECO:0000313" key="1">
    <source>
        <dbReference type="EMBL" id="KAJ3654949.1"/>
    </source>
</evidence>
<dbReference type="AlphaFoldDB" id="A0AA38IH61"/>
<accession>A0AA38IH61</accession>
<keyword evidence="2" id="KW-1185">Reference proteome</keyword>